<dbReference type="Proteomes" id="UP001059596">
    <property type="component" value="Unassembled WGS sequence"/>
</dbReference>
<evidence type="ECO:0000313" key="3">
    <source>
        <dbReference type="Proteomes" id="UP001059596"/>
    </source>
</evidence>
<keyword evidence="3" id="KW-1185">Reference proteome</keyword>
<evidence type="ECO:0000313" key="2">
    <source>
        <dbReference type="EMBL" id="KAI8036624.1"/>
    </source>
</evidence>
<dbReference type="AlphaFoldDB" id="A0A9P9YGN0"/>
<feature type="compositionally biased region" description="Acidic residues" evidence="1">
    <location>
        <begin position="1"/>
        <end position="10"/>
    </location>
</feature>
<organism evidence="2 3">
    <name type="scientific">Drosophila gunungcola</name>
    <name type="common">fruit fly</name>
    <dbReference type="NCBI Taxonomy" id="103775"/>
    <lineage>
        <taxon>Eukaryota</taxon>
        <taxon>Metazoa</taxon>
        <taxon>Ecdysozoa</taxon>
        <taxon>Arthropoda</taxon>
        <taxon>Hexapoda</taxon>
        <taxon>Insecta</taxon>
        <taxon>Pterygota</taxon>
        <taxon>Neoptera</taxon>
        <taxon>Endopterygota</taxon>
        <taxon>Diptera</taxon>
        <taxon>Brachycera</taxon>
        <taxon>Muscomorpha</taxon>
        <taxon>Ephydroidea</taxon>
        <taxon>Drosophilidae</taxon>
        <taxon>Drosophila</taxon>
        <taxon>Sophophora</taxon>
    </lineage>
</organism>
<feature type="compositionally biased region" description="Polar residues" evidence="1">
    <location>
        <begin position="408"/>
        <end position="418"/>
    </location>
</feature>
<comment type="caution">
    <text evidence="2">The sequence shown here is derived from an EMBL/GenBank/DDBJ whole genome shotgun (WGS) entry which is preliminary data.</text>
</comment>
<feature type="region of interest" description="Disordered" evidence="1">
    <location>
        <begin position="161"/>
        <end position="180"/>
    </location>
</feature>
<feature type="region of interest" description="Disordered" evidence="1">
    <location>
        <begin position="44"/>
        <end position="85"/>
    </location>
</feature>
<dbReference type="EMBL" id="JAMKOV010000015">
    <property type="protein sequence ID" value="KAI8036624.1"/>
    <property type="molecule type" value="Genomic_DNA"/>
</dbReference>
<protein>
    <submittedName>
        <fullName evidence="2">Uncharacterized protein</fullName>
    </submittedName>
</protein>
<gene>
    <name evidence="2" type="ORF">M5D96_010425</name>
</gene>
<feature type="compositionally biased region" description="Polar residues" evidence="1">
    <location>
        <begin position="432"/>
        <end position="445"/>
    </location>
</feature>
<reference evidence="2" key="1">
    <citation type="journal article" date="2023" name="Genome Biol. Evol.">
        <title>Long-read-based Genome Assembly of Drosophila gunungcola Reveals Fewer Chemosensory Genes in Flower-breeding Species.</title>
        <authorList>
            <person name="Negi A."/>
            <person name="Liao B.Y."/>
            <person name="Yeh S.D."/>
        </authorList>
    </citation>
    <scope>NUCLEOTIDE SEQUENCE</scope>
    <source>
        <strain evidence="2">Sukarami</strain>
    </source>
</reference>
<sequence>MVVSESESEFLSESGTQPASEHQEANVGNLANLLVTHEQVIELNLESPNKQKDSKQEVKIAEPKELDKNQPDKGSPTKEDTTRPLVLEERHSLSIAETKKRRASVYSNELLFIPKELARSELLQRTRTRSRYAKHREYHLRMLRFPVGSGRPRFVAKQMKEGRVDSHPHSNYQPEDGSESNDFLANVKQEEFIEEPIEGFQNPKDLPLSMPDLRAETAVKPPLPDDEEISISLYDLVKKEVDANNATEEENRKILQSQRQSVIMSSSTKHQHYPYLCWHNPDREVLDSKMGPWEPWKPKKTSMANELSHQWNPSYTDQTFHHQQQLHIQQQYVYQQHNQASSQQQKESIYQQHQLEAEDKLQQMRAMYQRIKCREEEQLRLMGRSLKKLLDERLNFQQQDPNGVQFNVQKGEASSSNCRPKVRSIRCPNETPFATSCSSGHAHSG</sequence>
<name>A0A9P9YGN0_9MUSC</name>
<feature type="region of interest" description="Disordered" evidence="1">
    <location>
        <begin position="1"/>
        <end position="31"/>
    </location>
</feature>
<accession>A0A9P9YGN0</accession>
<proteinExistence type="predicted"/>
<evidence type="ECO:0000256" key="1">
    <source>
        <dbReference type="SAM" id="MobiDB-lite"/>
    </source>
</evidence>
<feature type="region of interest" description="Disordered" evidence="1">
    <location>
        <begin position="408"/>
        <end position="445"/>
    </location>
</feature>
<feature type="compositionally biased region" description="Basic and acidic residues" evidence="1">
    <location>
        <begin position="49"/>
        <end position="85"/>
    </location>
</feature>